<proteinExistence type="predicted"/>
<sequence>MQTLTSPPPPGTPPRRPPFLVRLFTSPVTPGAVERRLARLRARALAGARPLVGWAWGALFAAGVAALAWSAHAWWTSRTPWLAPRHRAEAVCFALAAPPRFAPELEVQPNAALVPGHFPPGAPPALALQEVMHFTDDMTVRQRRHRVGDFDVTSLWLRLPEPGGPAHWLVLAWVENGDLAVCSFRFESRGPVIPRETLRWGNRLMNRVLRPELFVADRLPDVRLRATREDALAAFGPAAD</sequence>
<dbReference type="EMBL" id="DSQF01000008">
    <property type="protein sequence ID" value="HGZ42610.1"/>
    <property type="molecule type" value="Genomic_DNA"/>
</dbReference>
<name>A0A832I3G9_UNCEI</name>
<dbReference type="AlphaFoldDB" id="A0A832I3G9"/>
<reference evidence="2" key="1">
    <citation type="journal article" date="2020" name="mSystems">
        <title>Genome- and Community-Level Interaction Insights into Carbon Utilization and Element Cycling Functions of Hydrothermarchaeota in Hydrothermal Sediment.</title>
        <authorList>
            <person name="Zhou Z."/>
            <person name="Liu Y."/>
            <person name="Xu W."/>
            <person name="Pan J."/>
            <person name="Luo Z.H."/>
            <person name="Li M."/>
        </authorList>
    </citation>
    <scope>NUCLEOTIDE SEQUENCE [LARGE SCALE GENOMIC DNA]</scope>
    <source>
        <strain evidence="2">SpSt-381</strain>
    </source>
</reference>
<keyword evidence="1" id="KW-0812">Transmembrane</keyword>
<keyword evidence="1" id="KW-1133">Transmembrane helix</keyword>
<evidence type="ECO:0000256" key="1">
    <source>
        <dbReference type="SAM" id="Phobius"/>
    </source>
</evidence>
<organism evidence="2">
    <name type="scientific">Eiseniibacteriota bacterium</name>
    <dbReference type="NCBI Taxonomy" id="2212470"/>
    <lineage>
        <taxon>Bacteria</taxon>
        <taxon>Candidatus Eiseniibacteriota</taxon>
    </lineage>
</organism>
<accession>A0A832I3G9</accession>
<gene>
    <name evidence="2" type="ORF">ENR23_04150</name>
</gene>
<keyword evidence="1" id="KW-0472">Membrane</keyword>
<evidence type="ECO:0000313" key="2">
    <source>
        <dbReference type="EMBL" id="HGZ42610.1"/>
    </source>
</evidence>
<comment type="caution">
    <text evidence="2">The sequence shown here is derived from an EMBL/GenBank/DDBJ whole genome shotgun (WGS) entry which is preliminary data.</text>
</comment>
<protein>
    <submittedName>
        <fullName evidence="2">Uncharacterized protein</fullName>
    </submittedName>
</protein>
<feature type="transmembrane region" description="Helical" evidence="1">
    <location>
        <begin position="54"/>
        <end position="75"/>
    </location>
</feature>